<evidence type="ECO:0000313" key="2">
    <source>
        <dbReference type="Proteomes" id="UP000635726"/>
    </source>
</evidence>
<dbReference type="Proteomes" id="UP000635726">
    <property type="component" value="Unassembled WGS sequence"/>
</dbReference>
<comment type="caution">
    <text evidence="1">The sequence shown here is derived from an EMBL/GenBank/DDBJ whole genome shotgun (WGS) entry which is preliminary data.</text>
</comment>
<sequence length="69" mass="7611">MTVPPPDTAFLRRRNALWQDLRAATPGTPAFERLLTQLSDLIRWDRARILAGLGLPDEPLPPIPEGAAP</sequence>
<name>A0A917PPW9_9DEIO</name>
<protein>
    <submittedName>
        <fullName evidence="1">Uncharacterized protein</fullName>
    </submittedName>
</protein>
<keyword evidence="2" id="KW-1185">Reference proteome</keyword>
<dbReference type="RefSeq" id="WP_188964404.1">
    <property type="nucleotide sequence ID" value="NZ_BMOE01000016.1"/>
</dbReference>
<reference evidence="1" key="2">
    <citation type="submission" date="2020-09" db="EMBL/GenBank/DDBJ databases">
        <authorList>
            <person name="Sun Q."/>
            <person name="Ohkuma M."/>
        </authorList>
    </citation>
    <scope>NUCLEOTIDE SEQUENCE</scope>
    <source>
        <strain evidence="1">JCM 14371</strain>
    </source>
</reference>
<accession>A0A917PPW9</accession>
<gene>
    <name evidence="1" type="ORF">GCM10008939_32930</name>
</gene>
<evidence type="ECO:0000313" key="1">
    <source>
        <dbReference type="EMBL" id="GGJ86411.1"/>
    </source>
</evidence>
<organism evidence="1 2">
    <name type="scientific">Deinococcus aquiradiocola</name>
    <dbReference type="NCBI Taxonomy" id="393059"/>
    <lineage>
        <taxon>Bacteria</taxon>
        <taxon>Thermotogati</taxon>
        <taxon>Deinococcota</taxon>
        <taxon>Deinococci</taxon>
        <taxon>Deinococcales</taxon>
        <taxon>Deinococcaceae</taxon>
        <taxon>Deinococcus</taxon>
    </lineage>
</organism>
<reference evidence="1" key="1">
    <citation type="journal article" date="2014" name="Int. J. Syst. Evol. Microbiol.">
        <title>Complete genome sequence of Corynebacterium casei LMG S-19264T (=DSM 44701T), isolated from a smear-ripened cheese.</title>
        <authorList>
            <consortium name="US DOE Joint Genome Institute (JGI-PGF)"/>
            <person name="Walter F."/>
            <person name="Albersmeier A."/>
            <person name="Kalinowski J."/>
            <person name="Ruckert C."/>
        </authorList>
    </citation>
    <scope>NUCLEOTIDE SEQUENCE</scope>
    <source>
        <strain evidence="1">JCM 14371</strain>
    </source>
</reference>
<proteinExistence type="predicted"/>
<dbReference type="EMBL" id="BMOE01000016">
    <property type="protein sequence ID" value="GGJ86411.1"/>
    <property type="molecule type" value="Genomic_DNA"/>
</dbReference>
<dbReference type="AlphaFoldDB" id="A0A917PPW9"/>